<evidence type="ECO:0000313" key="2">
    <source>
        <dbReference type="EMBL" id="MBT2162280.1"/>
    </source>
</evidence>
<dbReference type="InterPro" id="IPR013783">
    <property type="entry name" value="Ig-like_fold"/>
</dbReference>
<keyword evidence="3" id="KW-1185">Reference proteome</keyword>
<name>A0ABS5WHH4_9FLAO</name>
<evidence type="ECO:0000313" key="3">
    <source>
        <dbReference type="Proteomes" id="UP000740413"/>
    </source>
</evidence>
<accession>A0ABS5WHH4</accession>
<dbReference type="EMBL" id="JACATN010000004">
    <property type="protein sequence ID" value="MBT2162280.1"/>
    <property type="molecule type" value="Genomic_DNA"/>
</dbReference>
<dbReference type="Gene3D" id="2.60.120.260">
    <property type="entry name" value="Galactose-binding domain-like"/>
    <property type="match status" value="1"/>
</dbReference>
<dbReference type="InterPro" id="IPR000601">
    <property type="entry name" value="PKD_dom"/>
</dbReference>
<feature type="domain" description="PKD" evidence="1">
    <location>
        <begin position="42"/>
        <end position="120"/>
    </location>
</feature>
<comment type="caution">
    <text evidence="2">The sequence shown here is derived from an EMBL/GenBank/DDBJ whole genome shotgun (WGS) entry which is preliminary data.</text>
</comment>
<dbReference type="InterPro" id="IPR035986">
    <property type="entry name" value="PKD_dom_sf"/>
</dbReference>
<dbReference type="PROSITE" id="PS50093">
    <property type="entry name" value="PKD"/>
    <property type="match status" value="1"/>
</dbReference>
<protein>
    <submittedName>
        <fullName evidence="2">PKD domain-containing protein</fullName>
    </submittedName>
</protein>
<dbReference type="RefSeq" id="WP_214612343.1">
    <property type="nucleotide sequence ID" value="NZ_JACATN010000004.1"/>
</dbReference>
<dbReference type="SMART" id="SM00089">
    <property type="entry name" value="PKD"/>
    <property type="match status" value="1"/>
</dbReference>
<dbReference type="Gene3D" id="2.60.40.10">
    <property type="entry name" value="Immunoglobulins"/>
    <property type="match status" value="1"/>
</dbReference>
<dbReference type="Proteomes" id="UP000740413">
    <property type="component" value="Unassembled WGS sequence"/>
</dbReference>
<dbReference type="Pfam" id="PF18911">
    <property type="entry name" value="PKD_4"/>
    <property type="match status" value="1"/>
</dbReference>
<reference evidence="2 3" key="1">
    <citation type="submission" date="2020-06" db="EMBL/GenBank/DDBJ databases">
        <authorList>
            <person name="Isaeva M.P."/>
            <person name="Chernysheva N.Y."/>
        </authorList>
    </citation>
    <scope>NUCLEOTIDE SEQUENCE [LARGE SCALE GENOMIC DNA]</scope>
    <source>
        <strain evidence="2 3">KMM 6746</strain>
    </source>
</reference>
<proteinExistence type="predicted"/>
<dbReference type="PROSITE" id="PS51257">
    <property type="entry name" value="PROKAR_LIPOPROTEIN"/>
    <property type="match status" value="1"/>
</dbReference>
<dbReference type="CDD" id="cd00146">
    <property type="entry name" value="PKD"/>
    <property type="match status" value="1"/>
</dbReference>
<dbReference type="SUPFAM" id="SSF49299">
    <property type="entry name" value="PKD domain"/>
    <property type="match status" value="1"/>
</dbReference>
<evidence type="ECO:0000259" key="1">
    <source>
        <dbReference type="PROSITE" id="PS50093"/>
    </source>
</evidence>
<dbReference type="InterPro" id="IPR022409">
    <property type="entry name" value="PKD/Chitinase_dom"/>
</dbReference>
<gene>
    <name evidence="2" type="ORF">HW347_13490</name>
</gene>
<sequence>MENIKSINKLIASLSLLAIVSSCDPTIDSLSYDLPEANSKADETPPSASFSATETEDYLTYTFGNTSSSATAYTWSYGDGNASGGVDGMNTYSTVGTYIVTLTASDNLGVTSTSTLEIEVVEPEEPAAIIPEILNGDFANGQDDWKIADFTGGTRDPFNGSSDGSFFNYDGSDNGSKTAGAKWTQGTSAGEWVSASTRYAYQALTVTPNTEYILEYEYAIKDDTATDPTGGRRIVGEILDGHFADGVDAVASSEAGARASHVGTNAGGKTSFTLVKEQFTSNASGEISIWIYGVTPVDAYVDNVKVYPVD</sequence>
<organism evidence="2 3">
    <name type="scientific">Zobellia barbeyronii</name>
    <dbReference type="NCBI Taxonomy" id="2748009"/>
    <lineage>
        <taxon>Bacteria</taxon>
        <taxon>Pseudomonadati</taxon>
        <taxon>Bacteroidota</taxon>
        <taxon>Flavobacteriia</taxon>
        <taxon>Flavobacteriales</taxon>
        <taxon>Flavobacteriaceae</taxon>
        <taxon>Zobellia</taxon>
    </lineage>
</organism>
<reference evidence="3" key="2">
    <citation type="submission" date="2023-07" db="EMBL/GenBank/DDBJ databases">
        <title>Zobellia barbeyronii sp. nov., a new marine flavobacterium, isolated from green and red algae.</title>
        <authorList>
            <person name="Nedashkovskaya O.I."/>
            <person name="Otstavnykh N."/>
            <person name="Zhukova N."/>
            <person name="Guzev K."/>
            <person name="Chausova V."/>
            <person name="Tekutyeva L."/>
            <person name="Mikhailov V."/>
            <person name="Isaeva M."/>
        </authorList>
    </citation>
    <scope>NUCLEOTIDE SEQUENCE [LARGE SCALE GENOMIC DNA]</scope>
    <source>
        <strain evidence="3">KMM 6746</strain>
    </source>
</reference>